<keyword evidence="1" id="KW-0472">Membrane</keyword>
<keyword evidence="3" id="KW-1185">Reference proteome</keyword>
<keyword evidence="1" id="KW-1133">Transmembrane helix</keyword>
<feature type="transmembrane region" description="Helical" evidence="1">
    <location>
        <begin position="252"/>
        <end position="277"/>
    </location>
</feature>
<gene>
    <name evidence="2" type="ORF">AUR04nite_32220</name>
</gene>
<dbReference type="AlphaFoldDB" id="A0A4Y4DW89"/>
<feature type="transmembrane region" description="Helical" evidence="1">
    <location>
        <begin position="28"/>
        <end position="45"/>
    </location>
</feature>
<feature type="transmembrane region" description="Helical" evidence="1">
    <location>
        <begin position="185"/>
        <end position="204"/>
    </location>
</feature>
<keyword evidence="1" id="KW-0812">Transmembrane</keyword>
<protein>
    <recommendedName>
        <fullName evidence="4">Heparan-alpha-glucosaminide N-acetyltransferase catalytic domain-containing protein</fullName>
    </recommendedName>
</protein>
<comment type="caution">
    <text evidence="2">The sequence shown here is derived from an EMBL/GenBank/DDBJ whole genome shotgun (WGS) entry which is preliminary data.</text>
</comment>
<evidence type="ECO:0000313" key="2">
    <source>
        <dbReference type="EMBL" id="GED07690.1"/>
    </source>
</evidence>
<feature type="transmembrane region" description="Helical" evidence="1">
    <location>
        <begin position="84"/>
        <end position="102"/>
    </location>
</feature>
<accession>A0A4Y4DW89</accession>
<dbReference type="Proteomes" id="UP000316612">
    <property type="component" value="Unassembled WGS sequence"/>
</dbReference>
<dbReference type="EMBL" id="BJNY01000024">
    <property type="protein sequence ID" value="GED07690.1"/>
    <property type="molecule type" value="Genomic_DNA"/>
</dbReference>
<name>A0A4Y4DW89_GLUUR</name>
<feature type="transmembrane region" description="Helical" evidence="1">
    <location>
        <begin position="109"/>
        <end position="130"/>
    </location>
</feature>
<evidence type="ECO:0008006" key="4">
    <source>
        <dbReference type="Google" id="ProtNLM"/>
    </source>
</evidence>
<feature type="transmembrane region" description="Helical" evidence="1">
    <location>
        <begin position="289"/>
        <end position="308"/>
    </location>
</feature>
<feature type="transmembrane region" description="Helical" evidence="1">
    <location>
        <begin position="160"/>
        <end position="178"/>
    </location>
</feature>
<feature type="transmembrane region" description="Helical" evidence="1">
    <location>
        <begin position="224"/>
        <end position="240"/>
    </location>
</feature>
<reference evidence="2 3" key="1">
    <citation type="submission" date="2019-06" db="EMBL/GenBank/DDBJ databases">
        <title>Whole genome shotgun sequence of Glutamicibacter uratoxydans NBRC 15515.</title>
        <authorList>
            <person name="Hosoyama A."/>
            <person name="Uohara A."/>
            <person name="Ohji S."/>
            <person name="Ichikawa N."/>
        </authorList>
    </citation>
    <scope>NUCLEOTIDE SEQUENCE [LARGE SCALE GENOMIC DNA]</scope>
    <source>
        <strain evidence="2 3">NBRC 15515</strain>
    </source>
</reference>
<feature type="transmembrane region" description="Helical" evidence="1">
    <location>
        <begin position="61"/>
        <end position="78"/>
    </location>
</feature>
<evidence type="ECO:0000256" key="1">
    <source>
        <dbReference type="SAM" id="Phobius"/>
    </source>
</evidence>
<evidence type="ECO:0000313" key="3">
    <source>
        <dbReference type="Proteomes" id="UP000316612"/>
    </source>
</evidence>
<organism evidence="2 3">
    <name type="scientific">Glutamicibacter uratoxydans</name>
    <name type="common">Arthrobacter uratoxydans</name>
    <dbReference type="NCBI Taxonomy" id="43667"/>
    <lineage>
        <taxon>Bacteria</taxon>
        <taxon>Bacillati</taxon>
        <taxon>Actinomycetota</taxon>
        <taxon>Actinomycetes</taxon>
        <taxon>Micrococcales</taxon>
        <taxon>Micrococcaceae</taxon>
        <taxon>Glutamicibacter</taxon>
    </lineage>
</organism>
<sequence length="359" mass="39539">MIWAHVRGIAPQMLPEAIMGGFSQMSGAATPLFMLVAGTTIAILTQRKMDSTQRRHFRLEYFLRGVGLVLIGLALLPWDNRVDIVLSYLGITFILAVPFLFASSKALCVAASAVFLASPLLARSVGQLILNSPDLRFPQVTYSPLGMLIQWTFTGHSYHATWLLPFLLLGLVLGRLLLSKKLPATTICIAGLLVTAVVYIFFVRQGQDNGTYTRGGYAEMTYDLARALFVYGALIWLASVKNSKIHNWLPKVFMPVSLAGRVPLTLYVGHVLLLFTFETNHWTLVGPQGLWPLIVFGVCIGFAVLWGLTLGVGPVERFLGVFSLRHKLRWAFTAQPATLAEFGFSKRHDENAAATTTPS</sequence>
<proteinExistence type="predicted"/>